<keyword evidence="1" id="KW-0472">Membrane</keyword>
<dbReference type="EMBL" id="CP017253">
    <property type="protein sequence ID" value="AOR23068.1"/>
    <property type="molecule type" value="Genomic_DNA"/>
</dbReference>
<proteinExistence type="predicted"/>
<keyword evidence="1" id="KW-0812">Transmembrane</keyword>
<dbReference type="OrthoDB" id="2086722at2"/>
<dbReference type="Pfam" id="PF12670">
    <property type="entry name" value="DUF3792"/>
    <property type="match status" value="1"/>
</dbReference>
<feature type="transmembrane region" description="Helical" evidence="1">
    <location>
        <begin position="103"/>
        <end position="121"/>
    </location>
</feature>
<evidence type="ECO:0000313" key="2">
    <source>
        <dbReference type="EMBL" id="AOR23068.1"/>
    </source>
</evidence>
<feature type="transmembrane region" description="Helical" evidence="1">
    <location>
        <begin position="16"/>
        <end position="36"/>
    </location>
</feature>
<evidence type="ECO:0000313" key="3">
    <source>
        <dbReference type="Proteomes" id="UP000094652"/>
    </source>
</evidence>
<sequence>MESNNNYLRSVCKGSIGAIILSFIGIIILSLFMKIIEFTPNIFNMIYVIISLISLAIGAIIGAKTNQSKGWLVGLGIGMVYYIALFIISSYISGAVTFKIFDLAKFTISMAVGLLAGMLGINL</sequence>
<keyword evidence="1" id="KW-1133">Transmembrane helix</keyword>
<reference evidence="3" key="1">
    <citation type="submission" date="2016-09" db="EMBL/GenBank/DDBJ databases">
        <title>Genomics of Clostridium taeniosporum, an organism which forms endospores with ribbon-like appendages.</title>
        <authorList>
            <person name="Walker J.R."/>
        </authorList>
    </citation>
    <scope>NUCLEOTIDE SEQUENCE [LARGE SCALE GENOMIC DNA]</scope>
    <source>
        <strain evidence="3">1/k</strain>
    </source>
</reference>
<protein>
    <submittedName>
        <fullName evidence="2">TIGR04086 family membrane protein</fullName>
    </submittedName>
</protein>
<dbReference type="AlphaFoldDB" id="A0A1D7XIA0"/>
<evidence type="ECO:0000256" key="1">
    <source>
        <dbReference type="SAM" id="Phobius"/>
    </source>
</evidence>
<dbReference type="KEGG" id="ctae:BGI42_04745"/>
<name>A0A1D7XIA0_9CLOT</name>
<gene>
    <name evidence="2" type="ORF">BGI42_04745</name>
</gene>
<feature type="transmembrane region" description="Helical" evidence="1">
    <location>
        <begin position="42"/>
        <end position="63"/>
    </location>
</feature>
<dbReference type="STRING" id="394958.BGI42_04745"/>
<dbReference type="NCBIfam" id="TIGR04086">
    <property type="entry name" value="TIGR04086_membr"/>
    <property type="match status" value="1"/>
</dbReference>
<keyword evidence="3" id="KW-1185">Reference proteome</keyword>
<dbReference type="InterPro" id="IPR023804">
    <property type="entry name" value="DUF3792_TM"/>
</dbReference>
<dbReference type="Proteomes" id="UP000094652">
    <property type="component" value="Chromosome"/>
</dbReference>
<dbReference type="RefSeq" id="WP_069679223.1">
    <property type="nucleotide sequence ID" value="NZ_CP017253.2"/>
</dbReference>
<organism evidence="2 3">
    <name type="scientific">Clostridium taeniosporum</name>
    <dbReference type="NCBI Taxonomy" id="394958"/>
    <lineage>
        <taxon>Bacteria</taxon>
        <taxon>Bacillati</taxon>
        <taxon>Bacillota</taxon>
        <taxon>Clostridia</taxon>
        <taxon>Eubacteriales</taxon>
        <taxon>Clostridiaceae</taxon>
        <taxon>Clostridium</taxon>
    </lineage>
</organism>
<accession>A0A1D7XIA0</accession>
<feature type="transmembrane region" description="Helical" evidence="1">
    <location>
        <begin position="70"/>
        <end position="91"/>
    </location>
</feature>